<sequence length="106" mass="11959">MLVALIDIYRGLPVTLPNELETEVQTRVLRDVLSSAISFARQEESMKMLSEELFRCSRESCTLAEQIQVIEKQSPDIINAKMVAAAYLLKLLNEKPPGKANDPRLQ</sequence>
<dbReference type="KEGG" id="dru:Desru_0918"/>
<dbReference type="Proteomes" id="UP000009234">
    <property type="component" value="Chromosome"/>
</dbReference>
<protein>
    <submittedName>
        <fullName evidence="1">Uncharacterized protein</fullName>
    </submittedName>
</protein>
<accession>F6DJY0</accession>
<organism evidence="1 2">
    <name type="scientific">Desulforamulus ruminis (strain ATCC 23193 / DSM 2154 / NCIMB 8452 / DL)</name>
    <name type="common">Desulfotomaculum ruminis</name>
    <dbReference type="NCBI Taxonomy" id="696281"/>
    <lineage>
        <taxon>Bacteria</taxon>
        <taxon>Bacillati</taxon>
        <taxon>Bacillota</taxon>
        <taxon>Clostridia</taxon>
        <taxon>Eubacteriales</taxon>
        <taxon>Peptococcaceae</taxon>
        <taxon>Desulforamulus</taxon>
    </lineage>
</organism>
<dbReference type="HOGENOM" id="CLU_2218868_0_0_9"/>
<reference evidence="1 2" key="2">
    <citation type="journal article" date="2012" name="Stand. Genomic Sci.">
        <title>Complete genome sequence of the sulfate-reducing firmicute Desulfotomaculum ruminis type strain (DL(T)).</title>
        <authorList>
            <person name="Spring S."/>
            <person name="Visser M."/>
            <person name="Lu M."/>
            <person name="Copeland A."/>
            <person name="Lapidus A."/>
            <person name="Lucas S."/>
            <person name="Cheng J.F."/>
            <person name="Han C."/>
            <person name="Tapia R."/>
            <person name="Goodwin L.A."/>
            <person name="Pitluck S."/>
            <person name="Ivanova N."/>
            <person name="Land M."/>
            <person name="Hauser L."/>
            <person name="Larimer F."/>
            <person name="Rohde M."/>
            <person name="Goker M."/>
            <person name="Detter J.C."/>
            <person name="Kyrpides N.C."/>
            <person name="Woyke T."/>
            <person name="Schaap P.J."/>
            <person name="Plugge C.M."/>
            <person name="Muyzer G."/>
            <person name="Kuever J."/>
            <person name="Pereira I.A."/>
            <person name="Parshina S.N."/>
            <person name="Bernier-Latmani R."/>
            <person name="Stams A.J."/>
            <person name="Klenk H.P."/>
        </authorList>
    </citation>
    <scope>NUCLEOTIDE SEQUENCE [LARGE SCALE GENOMIC DNA]</scope>
    <source>
        <strain evidence="2">ATCC 23193 / DSM 2154 / NCIB 8452 / DL</strain>
    </source>
</reference>
<name>F6DJY0_DESRL</name>
<gene>
    <name evidence="1" type="ordered locus">Desru_0918</name>
</gene>
<keyword evidence="2" id="KW-1185">Reference proteome</keyword>
<proteinExistence type="predicted"/>
<dbReference type="EMBL" id="CP002780">
    <property type="protein sequence ID" value="AEG59194.1"/>
    <property type="molecule type" value="Genomic_DNA"/>
</dbReference>
<evidence type="ECO:0000313" key="2">
    <source>
        <dbReference type="Proteomes" id="UP000009234"/>
    </source>
</evidence>
<dbReference type="AlphaFoldDB" id="F6DJY0"/>
<evidence type="ECO:0000313" key="1">
    <source>
        <dbReference type="EMBL" id="AEG59194.1"/>
    </source>
</evidence>
<reference evidence="2" key="1">
    <citation type="submission" date="2011-05" db="EMBL/GenBank/DDBJ databases">
        <title>Complete sequence of Desulfotomaculum ruminis DSM 2154.</title>
        <authorList>
            <person name="Lucas S."/>
            <person name="Copeland A."/>
            <person name="Lapidus A."/>
            <person name="Cheng J.-F."/>
            <person name="Goodwin L."/>
            <person name="Pitluck S."/>
            <person name="Lu M."/>
            <person name="Detter J.C."/>
            <person name="Han C."/>
            <person name="Tapia R."/>
            <person name="Land M."/>
            <person name="Hauser L."/>
            <person name="Kyrpides N."/>
            <person name="Ivanova N."/>
            <person name="Mikhailova N."/>
            <person name="Pagani I."/>
            <person name="Stams A.J.M."/>
            <person name="Plugge C.M."/>
            <person name="Muyzer G."/>
            <person name="Kuever J."/>
            <person name="Parshina S.N."/>
            <person name="Ivanova A.E."/>
            <person name="Nazina T.N."/>
            <person name="Brambilla E."/>
            <person name="Spring S."/>
            <person name="Klenk H.-P."/>
            <person name="Woyke T."/>
        </authorList>
    </citation>
    <scope>NUCLEOTIDE SEQUENCE [LARGE SCALE GENOMIC DNA]</scope>
    <source>
        <strain evidence="2">ATCC 23193 / DSM 2154 / NCIB 8452 / DL</strain>
    </source>
</reference>